<dbReference type="InterPro" id="IPR013783">
    <property type="entry name" value="Ig-like_fold"/>
</dbReference>
<dbReference type="Proteomes" id="UP000055590">
    <property type="component" value="Chromosome"/>
</dbReference>
<name>A0A0K1P920_9BACT</name>
<dbReference type="InterPro" id="IPR035986">
    <property type="entry name" value="PKD_dom_sf"/>
</dbReference>
<evidence type="ECO:0000313" key="2">
    <source>
        <dbReference type="EMBL" id="AKU89911.1"/>
    </source>
</evidence>
<accession>A0A0K1P920</accession>
<dbReference type="Pfam" id="PF18911">
    <property type="entry name" value="PKD_4"/>
    <property type="match status" value="1"/>
</dbReference>
<protein>
    <recommendedName>
        <fullName evidence="1">PKD domain-containing protein</fullName>
    </recommendedName>
</protein>
<feature type="domain" description="PKD" evidence="1">
    <location>
        <begin position="386"/>
        <end position="419"/>
    </location>
</feature>
<organism evidence="2 3">
    <name type="scientific">Vulgatibacter incomptus</name>
    <dbReference type="NCBI Taxonomy" id="1391653"/>
    <lineage>
        <taxon>Bacteria</taxon>
        <taxon>Pseudomonadati</taxon>
        <taxon>Myxococcota</taxon>
        <taxon>Myxococcia</taxon>
        <taxon>Myxococcales</taxon>
        <taxon>Cystobacterineae</taxon>
        <taxon>Vulgatibacteraceae</taxon>
        <taxon>Vulgatibacter</taxon>
    </lineage>
</organism>
<dbReference type="KEGG" id="vin:AKJ08_0298"/>
<evidence type="ECO:0000259" key="1">
    <source>
        <dbReference type="PROSITE" id="PS50093"/>
    </source>
</evidence>
<dbReference type="Gene3D" id="2.60.40.10">
    <property type="entry name" value="Immunoglobulins"/>
    <property type="match status" value="1"/>
</dbReference>
<dbReference type="CDD" id="cd00146">
    <property type="entry name" value="PKD"/>
    <property type="match status" value="1"/>
</dbReference>
<proteinExistence type="predicted"/>
<dbReference type="EMBL" id="CP012332">
    <property type="protein sequence ID" value="AKU89911.1"/>
    <property type="molecule type" value="Genomic_DNA"/>
</dbReference>
<sequence>MWLNPIANARVQFSAGQGAGGVFWSITPWEPLPGEVDSDTKEILTDMNGRIAGGVIAADRMGAPFSASAVLLSSPTGVDSQLTSSPSVTWSGTTVSQGRGMTHLDHGRPWRWLDMYYSVSSEELIGIDLEPVTLNEVELTCVEEIPGRGCDFTTGFFTAGRAVGADTLFVTKPASLGMTPTSPLPVRGGGSPILRFQPRSAGGLSFSVAASSGLYNAVGGDVWGLEAKPSIPGTPLSCAGGLSCRSGDTVQPIAVNSNEHVKVDLRLDTLYYYQPPAILLGARVTGGRVYLSAPPEAEVERLIPIDEEVKAELHIWNGPDICPAEVELFAAHDPNQTTLLRFPINPDAGIQSVSVLADDVVDRIVPIGQAVQFSVSAVAPACTTLAYEWDFGDDTTSTEKDPTHTYTTTGIYKPRVRVSCGSCPSSTVDAFADVGVFSIKMTSPSGDPTSADPEEIENSEFVFSGAGGVLKIPVAAEIEPSSLGSRVGENLRWRFDNGSRPDAIPAGSALSWDATWPTDASAGRGARNVARLNGYPQNNADFGRRLIQLEYVDAGEAVWSQTQTIELFFSKDDVASGRGVPNWFFYWGQVLPSTVSREYRKIPPTLASYGQFPAMVWWRYGRTFAYSKNEVRVFRPAAGQSRAIACAGIPVLTGIDLFISTLRHEKRHVEQMRSADGLVSTGSDGPWLNGWSWNGAHNHWAVGEDGVPGAPGDDNGFPGDDDLLLLDGPGELGANCLVGGVLTPSCADVPLFHLADPYQTWPQVWGQLPGGCEDENLIERDAYNHDLKNDKGYLASDWAAPGKQYRTEAYDD</sequence>
<reference evidence="2 3" key="1">
    <citation type="submission" date="2015-08" db="EMBL/GenBank/DDBJ databases">
        <authorList>
            <person name="Babu N.S."/>
            <person name="Beckwith C.J."/>
            <person name="Beseler K.G."/>
            <person name="Brison A."/>
            <person name="Carone J.V."/>
            <person name="Caskin T.P."/>
            <person name="Diamond M."/>
            <person name="Durham M.E."/>
            <person name="Foxe J.M."/>
            <person name="Go M."/>
            <person name="Henderson B.A."/>
            <person name="Jones I.B."/>
            <person name="McGettigan J.A."/>
            <person name="Micheletti S.J."/>
            <person name="Nasrallah M.E."/>
            <person name="Ortiz D."/>
            <person name="Piller C.R."/>
            <person name="Privatt S.R."/>
            <person name="Schneider S.L."/>
            <person name="Sharp S."/>
            <person name="Smith T.C."/>
            <person name="Stanton J.D."/>
            <person name="Ullery H.E."/>
            <person name="Wilson R.J."/>
            <person name="Serrano M.G."/>
            <person name="Buck G."/>
            <person name="Lee V."/>
            <person name="Wang Y."/>
            <person name="Carvalho R."/>
            <person name="Voegtly L."/>
            <person name="Shi R."/>
            <person name="Duckworth R."/>
            <person name="Johnson A."/>
            <person name="Loviza R."/>
            <person name="Walstead R."/>
            <person name="Shah Z."/>
            <person name="Kiflezghi M."/>
            <person name="Wade K."/>
            <person name="Ball S.L."/>
            <person name="Bradley K.W."/>
            <person name="Asai D.J."/>
            <person name="Bowman C.A."/>
            <person name="Russell D.A."/>
            <person name="Pope W.H."/>
            <person name="Jacobs-Sera D."/>
            <person name="Hendrix R.W."/>
            <person name="Hatfull G.F."/>
        </authorList>
    </citation>
    <scope>NUCLEOTIDE SEQUENCE [LARGE SCALE GENOMIC DNA]</scope>
    <source>
        <strain evidence="2 3">DSM 27710</strain>
    </source>
</reference>
<evidence type="ECO:0000313" key="3">
    <source>
        <dbReference type="Proteomes" id="UP000055590"/>
    </source>
</evidence>
<gene>
    <name evidence="2" type="ORF">AKJ08_0298</name>
</gene>
<dbReference type="AlphaFoldDB" id="A0A0K1P920"/>
<keyword evidence="3" id="KW-1185">Reference proteome</keyword>
<dbReference type="PROSITE" id="PS50093">
    <property type="entry name" value="PKD"/>
    <property type="match status" value="1"/>
</dbReference>
<dbReference type="InterPro" id="IPR022409">
    <property type="entry name" value="PKD/Chitinase_dom"/>
</dbReference>
<dbReference type="SMART" id="SM00089">
    <property type="entry name" value="PKD"/>
    <property type="match status" value="1"/>
</dbReference>
<dbReference type="InterPro" id="IPR000601">
    <property type="entry name" value="PKD_dom"/>
</dbReference>
<dbReference type="SUPFAM" id="SSF49299">
    <property type="entry name" value="PKD domain"/>
    <property type="match status" value="1"/>
</dbReference>